<reference evidence="1 2" key="1">
    <citation type="journal article" date="2011" name="J. Bacteriol.">
        <title>Genome sequence of Salinisphaera shabanensis, a gammaproteobacterium from the harsh, variable environment of the brine-seawater interface of the Shaban Deep in the Red Sea.</title>
        <authorList>
            <person name="Antunes A."/>
            <person name="Alam I."/>
            <person name="Bajic V.B."/>
            <person name="Stingl U."/>
        </authorList>
    </citation>
    <scope>NUCLEOTIDE SEQUENCE [LARGE SCALE GENOMIC DNA]</scope>
    <source>
        <strain evidence="1 2">E1L3A</strain>
    </source>
</reference>
<dbReference type="RefSeq" id="WP_006911964.1">
    <property type="nucleotide sequence ID" value="NZ_AFNV02000006.1"/>
</dbReference>
<dbReference type="EMBL" id="AFNV02000006">
    <property type="protein sequence ID" value="ERJ19831.1"/>
    <property type="molecule type" value="Genomic_DNA"/>
</dbReference>
<name>U2E7X5_9GAMM</name>
<keyword evidence="1" id="KW-0489">Methyltransferase</keyword>
<comment type="caution">
    <text evidence="1">The sequence shown here is derived from an EMBL/GenBank/DDBJ whole genome shotgun (WGS) entry which is preliminary data.</text>
</comment>
<dbReference type="AlphaFoldDB" id="U2E7X5"/>
<proteinExistence type="predicted"/>
<organism evidence="1 2">
    <name type="scientific">Salinisphaera shabanensis E1L3A</name>
    <dbReference type="NCBI Taxonomy" id="1033802"/>
    <lineage>
        <taxon>Bacteria</taxon>
        <taxon>Pseudomonadati</taxon>
        <taxon>Pseudomonadota</taxon>
        <taxon>Gammaproteobacteria</taxon>
        <taxon>Salinisphaerales</taxon>
        <taxon>Salinisphaeraceae</taxon>
        <taxon>Salinisphaera</taxon>
    </lineage>
</organism>
<dbReference type="GO" id="GO:0032259">
    <property type="term" value="P:methylation"/>
    <property type="evidence" value="ECO:0007669"/>
    <property type="project" value="UniProtKB-KW"/>
</dbReference>
<evidence type="ECO:0000313" key="2">
    <source>
        <dbReference type="Proteomes" id="UP000006242"/>
    </source>
</evidence>
<dbReference type="GO" id="GO:0008168">
    <property type="term" value="F:methyltransferase activity"/>
    <property type="evidence" value="ECO:0007669"/>
    <property type="project" value="UniProtKB-KW"/>
</dbReference>
<evidence type="ECO:0000313" key="1">
    <source>
        <dbReference type="EMBL" id="ERJ19831.1"/>
    </source>
</evidence>
<keyword evidence="1" id="KW-0808">Transferase</keyword>
<dbReference type="STRING" id="1033802.SSPSH_000996"/>
<accession>U2E7X5</accession>
<reference evidence="1 2" key="2">
    <citation type="journal article" date="2013" name="PLoS ONE">
        <title>INDIGO - INtegrated Data Warehouse of MIcrobial GenOmes with Examples from the Red Sea Extremophiles.</title>
        <authorList>
            <person name="Alam I."/>
            <person name="Antunes A."/>
            <person name="Kamau A.A."/>
            <person name="Ba Alawi W."/>
            <person name="Kalkatawi M."/>
            <person name="Stingl U."/>
            <person name="Bajic V.B."/>
        </authorList>
    </citation>
    <scope>NUCLEOTIDE SEQUENCE [LARGE SCALE GENOMIC DNA]</scope>
    <source>
        <strain evidence="1 2">E1L3A</strain>
    </source>
</reference>
<protein>
    <submittedName>
        <fullName evidence="1">Isoprenylcysteine carboxyl methyltransferase protein</fullName>
    </submittedName>
</protein>
<dbReference type="Proteomes" id="UP000006242">
    <property type="component" value="Unassembled WGS sequence"/>
</dbReference>
<gene>
    <name evidence="1" type="ORF">SSPSH_000996</name>
</gene>
<keyword evidence="2" id="KW-1185">Reference proteome</keyword>
<sequence>MIVLVYLWLAHCEEQQMLARFGEAYRDYQRQSRCSAPAGGQWHQFAQASRNRQENDLG</sequence>
<dbReference type="Gene3D" id="1.20.120.1630">
    <property type="match status" value="1"/>
</dbReference>